<reference evidence="16 17" key="1">
    <citation type="journal article" date="2019" name="Mol. Ecol. Resour.">
        <title>Improving Illumina assemblies with Hi-C and long reads: an example with the North African dromedary.</title>
        <authorList>
            <person name="Elbers J.P."/>
            <person name="Rogers M.F."/>
            <person name="Perelman P.L."/>
            <person name="Proskuryakova A.A."/>
            <person name="Serdyukova N.A."/>
            <person name="Johnson W.E."/>
            <person name="Horin P."/>
            <person name="Corander J."/>
            <person name="Murphy D."/>
            <person name="Burger P.A."/>
        </authorList>
    </citation>
    <scope>NUCLEOTIDE SEQUENCE [LARGE SCALE GENOMIC DNA]</scope>
    <source>
        <strain evidence="16">Drom800</strain>
        <tissue evidence="16">Blood</tissue>
    </source>
</reference>
<evidence type="ECO:0000256" key="11">
    <source>
        <dbReference type="ARBA" id="ARBA00023067"/>
    </source>
</evidence>
<keyword evidence="5" id="KW-0158">Chromosome</keyword>
<protein>
    <recommendedName>
        <fullName evidence="4">Structural maintenance of chromosomes protein 4</fullName>
    </recommendedName>
</protein>
<evidence type="ECO:0000256" key="7">
    <source>
        <dbReference type="ARBA" id="ARBA00022741"/>
    </source>
</evidence>
<keyword evidence="7" id="KW-0547">Nucleotide-binding</keyword>
<comment type="similarity">
    <text evidence="3">Belongs to the SMC family. SMC4 subfamily.</text>
</comment>
<keyword evidence="17" id="KW-1185">Reference proteome</keyword>
<dbReference type="Pfam" id="PF02463">
    <property type="entry name" value="SMC_N"/>
    <property type="match status" value="1"/>
</dbReference>
<keyword evidence="8" id="KW-0498">Mitosis</keyword>
<dbReference type="SUPFAM" id="SSF57997">
    <property type="entry name" value="Tropomyosin"/>
    <property type="match status" value="1"/>
</dbReference>
<keyword evidence="10 14" id="KW-0175">Coiled coil</keyword>
<keyword evidence="13" id="KW-0131">Cell cycle</keyword>
<dbReference type="InterPro" id="IPR027417">
    <property type="entry name" value="P-loop_NTPase"/>
</dbReference>
<dbReference type="SUPFAM" id="SSF52540">
    <property type="entry name" value="P-loop containing nucleoside triphosphate hydrolases"/>
    <property type="match status" value="1"/>
</dbReference>
<evidence type="ECO:0000256" key="5">
    <source>
        <dbReference type="ARBA" id="ARBA00022454"/>
    </source>
</evidence>
<feature type="coiled-coil region" evidence="14">
    <location>
        <begin position="46"/>
        <end position="129"/>
    </location>
</feature>
<sequence length="435" mass="50012">MPISLETRINFFFPPEYDNVAERAGKVEAEVKRLHNIIVEINNHKLKAQQDKLDKINKQLDECASAITKAQVAIKTADRNLKKAQDSVFRTEKEIKDTEKEVNDLTAELKSLEDKATEVIKNTNAAEESLPEIQKEHRNLLQELKVIQEHEHALQKDALSIKLKLEQIDGHISEHNSKIKYWQKEIAKISLHPIEDNPVEEILVLSPEDLEAIKNPDSITNQIALLEAQCHEMKPNLGAIAEYKKKEELYLQRVAELDRITNERDNFRQAYEDLRKQRLNEFMAGFYVITNKLKENYQMLTLGGDAELELVDSLDPFSEGIMFSVRPPKKSWKKIFNLSGGEKTLSSLALVFALHHYKPTPLYFMDEIDAALDFKNVSIVAFYIYEQTKNAQFIIISLRNNMFEISDRLIGIYKTYNITKSVAVNPKEIASKGLC</sequence>
<dbReference type="PANTHER" id="PTHR18937">
    <property type="entry name" value="STRUCTURAL MAINTENANCE OF CHROMOSOMES SMC FAMILY MEMBER"/>
    <property type="match status" value="1"/>
</dbReference>
<evidence type="ECO:0000256" key="4">
    <source>
        <dbReference type="ARBA" id="ARBA00018693"/>
    </source>
</evidence>
<proteinExistence type="inferred from homology"/>
<dbReference type="Gene3D" id="3.40.50.300">
    <property type="entry name" value="P-loop containing nucleotide triphosphate hydrolases"/>
    <property type="match status" value="1"/>
</dbReference>
<feature type="domain" description="RecF/RecN/SMC N-terminal" evidence="15">
    <location>
        <begin position="55"/>
        <end position="417"/>
    </location>
</feature>
<evidence type="ECO:0000256" key="13">
    <source>
        <dbReference type="ARBA" id="ARBA00023306"/>
    </source>
</evidence>
<evidence type="ECO:0000256" key="8">
    <source>
        <dbReference type="ARBA" id="ARBA00022776"/>
    </source>
</evidence>
<dbReference type="GO" id="GO:0000796">
    <property type="term" value="C:condensin complex"/>
    <property type="evidence" value="ECO:0007669"/>
    <property type="project" value="TreeGrafter"/>
</dbReference>
<keyword evidence="6" id="KW-0132">Cell division</keyword>
<evidence type="ECO:0000256" key="2">
    <source>
        <dbReference type="ARBA" id="ARBA00004286"/>
    </source>
</evidence>
<evidence type="ECO:0000256" key="1">
    <source>
        <dbReference type="ARBA" id="ARBA00004123"/>
    </source>
</evidence>
<dbReference type="Proteomes" id="UP000299084">
    <property type="component" value="Unassembled WGS sequence"/>
</dbReference>
<keyword evidence="9" id="KW-0067">ATP-binding</keyword>
<organism evidence="16 17">
    <name type="scientific">Camelus dromedarius</name>
    <name type="common">Dromedary</name>
    <name type="synonym">Arabian camel</name>
    <dbReference type="NCBI Taxonomy" id="9838"/>
    <lineage>
        <taxon>Eukaryota</taxon>
        <taxon>Metazoa</taxon>
        <taxon>Chordata</taxon>
        <taxon>Craniata</taxon>
        <taxon>Vertebrata</taxon>
        <taxon>Euteleostomi</taxon>
        <taxon>Mammalia</taxon>
        <taxon>Eutheria</taxon>
        <taxon>Laurasiatheria</taxon>
        <taxon>Artiodactyla</taxon>
        <taxon>Tylopoda</taxon>
        <taxon>Camelidae</taxon>
        <taxon>Camelus</taxon>
    </lineage>
</organism>
<name>A0A5N4EJT3_CAMDR</name>
<keyword evidence="11" id="KW-0226">DNA condensation</keyword>
<evidence type="ECO:0000256" key="12">
    <source>
        <dbReference type="ARBA" id="ARBA00023242"/>
    </source>
</evidence>
<comment type="caution">
    <text evidence="16">The sequence shown here is derived from an EMBL/GenBank/DDBJ whole genome shotgun (WGS) entry which is preliminary data.</text>
</comment>
<gene>
    <name evidence="16" type="ORF">Cadr_000000342</name>
</gene>
<dbReference type="GO" id="GO:0031981">
    <property type="term" value="C:nuclear lumen"/>
    <property type="evidence" value="ECO:0007669"/>
    <property type="project" value="UniProtKB-ARBA"/>
</dbReference>
<evidence type="ECO:0000256" key="9">
    <source>
        <dbReference type="ARBA" id="ARBA00022840"/>
    </source>
</evidence>
<evidence type="ECO:0000256" key="6">
    <source>
        <dbReference type="ARBA" id="ARBA00022618"/>
    </source>
</evidence>
<evidence type="ECO:0000259" key="15">
    <source>
        <dbReference type="Pfam" id="PF02463"/>
    </source>
</evidence>
<dbReference type="InterPro" id="IPR003395">
    <property type="entry name" value="RecF/RecN/SMC_N"/>
</dbReference>
<dbReference type="AlphaFoldDB" id="A0A5N4EJT3"/>
<dbReference type="EMBL" id="JWIN03000001">
    <property type="protein sequence ID" value="KAB1283595.1"/>
    <property type="molecule type" value="Genomic_DNA"/>
</dbReference>
<evidence type="ECO:0000256" key="3">
    <source>
        <dbReference type="ARBA" id="ARBA00006005"/>
    </source>
</evidence>
<evidence type="ECO:0000313" key="17">
    <source>
        <dbReference type="Proteomes" id="UP000299084"/>
    </source>
</evidence>
<dbReference type="GO" id="GO:0007076">
    <property type="term" value="P:mitotic chromosome condensation"/>
    <property type="evidence" value="ECO:0007669"/>
    <property type="project" value="TreeGrafter"/>
</dbReference>
<evidence type="ECO:0000256" key="10">
    <source>
        <dbReference type="ARBA" id="ARBA00023054"/>
    </source>
</evidence>
<dbReference type="GO" id="GO:0051301">
    <property type="term" value="P:cell division"/>
    <property type="evidence" value="ECO:0007669"/>
    <property type="project" value="UniProtKB-KW"/>
</dbReference>
<dbReference type="FunFam" id="3.40.50.300:FF:000481">
    <property type="entry name" value="Structural maintenance of chromosomes 4"/>
    <property type="match status" value="1"/>
</dbReference>
<comment type="subcellular location">
    <subcellularLocation>
        <location evidence="2">Chromosome</location>
    </subcellularLocation>
    <subcellularLocation>
        <location evidence="1">Nucleus</location>
    </subcellularLocation>
</comment>
<accession>A0A5N4EJT3</accession>
<evidence type="ECO:0000313" key="16">
    <source>
        <dbReference type="EMBL" id="KAB1283595.1"/>
    </source>
</evidence>
<keyword evidence="12" id="KW-0539">Nucleus</keyword>
<dbReference type="GO" id="GO:0005524">
    <property type="term" value="F:ATP binding"/>
    <property type="evidence" value="ECO:0007669"/>
    <property type="project" value="UniProtKB-KW"/>
</dbReference>
<dbReference type="PANTHER" id="PTHR18937:SF172">
    <property type="entry name" value="STRUCTURAL MAINTENANCE OF CHROMOSOMES PROTEIN"/>
    <property type="match status" value="1"/>
</dbReference>
<evidence type="ECO:0000256" key="14">
    <source>
        <dbReference type="SAM" id="Coils"/>
    </source>
</evidence>